<keyword evidence="1" id="KW-0812">Transmembrane</keyword>
<keyword evidence="1" id="KW-0472">Membrane</keyword>
<dbReference type="OrthoDB" id="4411497at2"/>
<gene>
    <name evidence="2" type="ORF">DFR71_3200</name>
</gene>
<comment type="caution">
    <text evidence="2">The sequence shown here is derived from an EMBL/GenBank/DDBJ whole genome shotgun (WGS) entry which is preliminary data.</text>
</comment>
<dbReference type="STRING" id="1210063.GCA_001612665_00861"/>
<reference evidence="2 3" key="1">
    <citation type="submission" date="2019-03" db="EMBL/GenBank/DDBJ databases">
        <title>Genomic Encyclopedia of Type Strains, Phase IV (KMG-IV): sequencing the most valuable type-strain genomes for metagenomic binning, comparative biology and taxonomic classification.</title>
        <authorList>
            <person name="Goeker M."/>
        </authorList>
    </citation>
    <scope>NUCLEOTIDE SEQUENCE [LARGE SCALE GENOMIC DNA]</scope>
    <source>
        <strain evidence="2 3">DSM 44684</strain>
    </source>
</reference>
<keyword evidence="1" id="KW-1133">Transmembrane helix</keyword>
<dbReference type="AlphaFoldDB" id="A0A4R1FTV2"/>
<evidence type="ECO:0000313" key="2">
    <source>
        <dbReference type="EMBL" id="TCJ97164.1"/>
    </source>
</evidence>
<dbReference type="RefSeq" id="WP_067446128.1">
    <property type="nucleotide sequence ID" value="NZ_SMFR01000002.1"/>
</dbReference>
<feature type="transmembrane region" description="Helical" evidence="1">
    <location>
        <begin position="117"/>
        <end position="139"/>
    </location>
</feature>
<evidence type="ECO:0008006" key="4">
    <source>
        <dbReference type="Google" id="ProtNLM"/>
    </source>
</evidence>
<evidence type="ECO:0000256" key="1">
    <source>
        <dbReference type="SAM" id="Phobius"/>
    </source>
</evidence>
<feature type="transmembrane region" description="Helical" evidence="1">
    <location>
        <begin position="160"/>
        <end position="182"/>
    </location>
</feature>
<feature type="transmembrane region" description="Helical" evidence="1">
    <location>
        <begin position="241"/>
        <end position="261"/>
    </location>
</feature>
<dbReference type="EMBL" id="SMFR01000002">
    <property type="protein sequence ID" value="TCJ97164.1"/>
    <property type="molecule type" value="Genomic_DNA"/>
</dbReference>
<proteinExistence type="predicted"/>
<feature type="transmembrane region" description="Helical" evidence="1">
    <location>
        <begin position="71"/>
        <end position="91"/>
    </location>
</feature>
<protein>
    <recommendedName>
        <fullName evidence="4">ABC-2 type transport system permease protein</fullName>
    </recommendedName>
</protein>
<accession>A0A4R1FTV2</accession>
<evidence type="ECO:0000313" key="3">
    <source>
        <dbReference type="Proteomes" id="UP000294856"/>
    </source>
</evidence>
<feature type="transmembrane region" description="Helical" evidence="1">
    <location>
        <begin position="188"/>
        <end position="206"/>
    </location>
</feature>
<organism evidence="2 3">
    <name type="scientific">Nocardia alba</name>
    <dbReference type="NCBI Taxonomy" id="225051"/>
    <lineage>
        <taxon>Bacteria</taxon>
        <taxon>Bacillati</taxon>
        <taxon>Actinomycetota</taxon>
        <taxon>Actinomycetes</taxon>
        <taxon>Mycobacteriales</taxon>
        <taxon>Nocardiaceae</taxon>
        <taxon>Nocardia</taxon>
    </lineage>
</organism>
<sequence length="277" mass="30009">MTDPSVLTQIGRGVAAEWTRTGGRSFLWTVAVPLTFGLSLLITFGIAAVAERFATMPGKIQVTSSTTANSVYWVITLSVAIMIVTAAYAHATQWHGRTGDLNAFLFPRAWTAAVARWIYYGMLAAVCTSILLVVVMSALPRLFPHVYGTVDLFDPAGRRFLWTVPLYAFTACGIGIAIGTLIRTPSAAVAVLLFWIYVAENSISLLPNGYTLQAYAPFLNAVVGTGQKMAFFPRFGHNGSLFYFLAITLSLFTIAVALPTLRRAGATLVRRGRARST</sequence>
<keyword evidence="3" id="KW-1185">Reference proteome</keyword>
<feature type="transmembrane region" description="Helical" evidence="1">
    <location>
        <begin position="26"/>
        <end position="50"/>
    </location>
</feature>
<name>A0A4R1FTV2_9NOCA</name>
<dbReference type="Proteomes" id="UP000294856">
    <property type="component" value="Unassembled WGS sequence"/>
</dbReference>